<sequence length="95" mass="11157">MESHIFAVVVSYEAKVMMPLVLINHALCSHPKQPNYTTTIQAPKGQLEVRIRVLPGKNWGTRRDWWLAARWWHDGLEFWVWLGEGEIGGEWRNFL</sequence>
<protein>
    <submittedName>
        <fullName evidence="1">Uncharacterized protein</fullName>
    </submittedName>
</protein>
<organism evidence="1 2">
    <name type="scientific">Senna tora</name>
    <dbReference type="NCBI Taxonomy" id="362788"/>
    <lineage>
        <taxon>Eukaryota</taxon>
        <taxon>Viridiplantae</taxon>
        <taxon>Streptophyta</taxon>
        <taxon>Embryophyta</taxon>
        <taxon>Tracheophyta</taxon>
        <taxon>Spermatophyta</taxon>
        <taxon>Magnoliopsida</taxon>
        <taxon>eudicotyledons</taxon>
        <taxon>Gunneridae</taxon>
        <taxon>Pentapetalae</taxon>
        <taxon>rosids</taxon>
        <taxon>fabids</taxon>
        <taxon>Fabales</taxon>
        <taxon>Fabaceae</taxon>
        <taxon>Caesalpinioideae</taxon>
        <taxon>Cassia clade</taxon>
        <taxon>Senna</taxon>
    </lineage>
</organism>
<evidence type="ECO:0000313" key="1">
    <source>
        <dbReference type="EMBL" id="KAF7834827.1"/>
    </source>
</evidence>
<dbReference type="Proteomes" id="UP000634136">
    <property type="component" value="Unassembled WGS sequence"/>
</dbReference>
<proteinExistence type="predicted"/>
<accession>A0A835CD48</accession>
<evidence type="ECO:0000313" key="2">
    <source>
        <dbReference type="Proteomes" id="UP000634136"/>
    </source>
</evidence>
<gene>
    <name evidence="1" type="ORF">G2W53_009686</name>
</gene>
<name>A0A835CD48_9FABA</name>
<comment type="caution">
    <text evidence="1">The sequence shown here is derived from an EMBL/GenBank/DDBJ whole genome shotgun (WGS) entry which is preliminary data.</text>
</comment>
<reference evidence="1" key="1">
    <citation type="submission" date="2020-09" db="EMBL/GenBank/DDBJ databases">
        <title>Genome-Enabled Discovery of Anthraquinone Biosynthesis in Senna tora.</title>
        <authorList>
            <person name="Kang S.-H."/>
            <person name="Pandey R.P."/>
            <person name="Lee C.-M."/>
            <person name="Sim J.-S."/>
            <person name="Jeong J.-T."/>
            <person name="Choi B.-S."/>
            <person name="Jung M."/>
            <person name="Ginzburg D."/>
            <person name="Zhao K."/>
            <person name="Won S.Y."/>
            <person name="Oh T.-J."/>
            <person name="Yu Y."/>
            <person name="Kim N.-H."/>
            <person name="Lee O.R."/>
            <person name="Lee T.-H."/>
            <person name="Bashyal P."/>
            <person name="Kim T.-S."/>
            <person name="Lee W.-H."/>
            <person name="Kawkins C."/>
            <person name="Kim C.-K."/>
            <person name="Kim J.S."/>
            <person name="Ahn B.O."/>
            <person name="Rhee S.Y."/>
            <person name="Sohng J.K."/>
        </authorList>
    </citation>
    <scope>NUCLEOTIDE SEQUENCE</scope>
    <source>
        <tissue evidence="1">Leaf</tissue>
    </source>
</reference>
<dbReference type="EMBL" id="JAAIUW010000004">
    <property type="protein sequence ID" value="KAF7834827.1"/>
    <property type="molecule type" value="Genomic_DNA"/>
</dbReference>
<keyword evidence="2" id="KW-1185">Reference proteome</keyword>
<dbReference type="AlphaFoldDB" id="A0A835CD48"/>